<evidence type="ECO:0000313" key="1">
    <source>
        <dbReference type="EMBL" id="ENN88515.1"/>
    </source>
</evidence>
<evidence type="ECO:0000313" key="2">
    <source>
        <dbReference type="Proteomes" id="UP000012429"/>
    </source>
</evidence>
<organism evidence="1 2">
    <name type="scientific">Rhizobium freirei PRF 81</name>
    <dbReference type="NCBI Taxonomy" id="363754"/>
    <lineage>
        <taxon>Bacteria</taxon>
        <taxon>Pseudomonadati</taxon>
        <taxon>Pseudomonadota</taxon>
        <taxon>Alphaproteobacteria</taxon>
        <taxon>Hyphomicrobiales</taxon>
        <taxon>Rhizobiaceae</taxon>
        <taxon>Rhizobium/Agrobacterium group</taxon>
        <taxon>Rhizobium</taxon>
    </lineage>
</organism>
<protein>
    <submittedName>
        <fullName evidence="1">Uncharacterized protein</fullName>
    </submittedName>
</protein>
<dbReference type="EMBL" id="AQHN01000020">
    <property type="protein sequence ID" value="ENN88515.1"/>
    <property type="molecule type" value="Genomic_DNA"/>
</dbReference>
<dbReference type="AlphaFoldDB" id="N6V3S6"/>
<dbReference type="Proteomes" id="UP000012429">
    <property type="component" value="Unassembled WGS sequence"/>
</dbReference>
<accession>N6V3S6</accession>
<gene>
    <name evidence="1" type="ORF">RHSP_04994</name>
</gene>
<reference evidence="1 2" key="1">
    <citation type="journal article" date="2012" name="BMC Genomics">
        <title>Genomic basis of broad host range and environmental adaptability of Rhizobium tropici CIAT 899 and Rhizobium sp. PRF 81 which are used in inoculants for common bean (Phaseolus vulgaris L.).</title>
        <authorList>
            <person name="Ormeno-Orrillo E."/>
            <person name="Menna P."/>
            <person name="Almeida L.G."/>
            <person name="Ollero F.J."/>
            <person name="Nicolas M.F."/>
            <person name="Pains Rodrigues E."/>
            <person name="Shigueyoshi Nakatani A."/>
            <person name="Silva Batista J.S."/>
            <person name="Oliveira Chueire L.M."/>
            <person name="Souza R.C."/>
            <person name="Ribeiro Vasconcelos A.T."/>
            <person name="Megias M."/>
            <person name="Hungria M."/>
            <person name="Martinez-Romero E."/>
        </authorList>
    </citation>
    <scope>NUCLEOTIDE SEQUENCE [LARGE SCALE GENOMIC DNA]</scope>
    <source>
        <strain evidence="1 2">PRF 81</strain>
    </source>
</reference>
<proteinExistence type="predicted"/>
<keyword evidence="2" id="KW-1185">Reference proteome</keyword>
<dbReference type="RefSeq" id="WP_004111647.1">
    <property type="nucleotide sequence ID" value="NZ_AQHN01000020.1"/>
</dbReference>
<dbReference type="OrthoDB" id="9933474at2"/>
<name>N6V3S6_9HYPH</name>
<sequence>MTKEMSIKGVVYHVQAIIDQGRVDEFLAACDRNGFTTMSGPDGLIAFTRNFLSAASSTSAMPKFSETLDAKVKTVIGQSLQINQSKIDVCDC</sequence>
<comment type="caution">
    <text evidence="1">The sequence shown here is derived from an EMBL/GenBank/DDBJ whole genome shotgun (WGS) entry which is preliminary data.</text>
</comment>